<sequence>MDMHLYYFDRHNLKLMLEETGFELLTVKPYRHYASMKYAYKKVCYALPKLISKPLLMLEFLVPNIMIPVTLGDIKMFIARKK</sequence>
<gene>
    <name evidence="1" type="ORF">MNB_SUP05-5-837</name>
</gene>
<accession>A0A1W1BI39</accession>
<dbReference type="AlphaFoldDB" id="A0A1W1BI39"/>
<evidence type="ECO:0000313" key="1">
    <source>
        <dbReference type="EMBL" id="SFV53121.1"/>
    </source>
</evidence>
<dbReference type="EMBL" id="FPHJ01000010">
    <property type="protein sequence ID" value="SFV53121.1"/>
    <property type="molecule type" value="Genomic_DNA"/>
</dbReference>
<protein>
    <submittedName>
        <fullName evidence="1">Uncharacterized protein</fullName>
    </submittedName>
</protein>
<reference evidence="1" key="1">
    <citation type="submission" date="2016-10" db="EMBL/GenBank/DDBJ databases">
        <authorList>
            <person name="de Groot N.N."/>
        </authorList>
    </citation>
    <scope>NUCLEOTIDE SEQUENCE</scope>
</reference>
<name>A0A1W1BI39_9ZZZZ</name>
<proteinExistence type="predicted"/>
<organism evidence="1">
    <name type="scientific">hydrothermal vent metagenome</name>
    <dbReference type="NCBI Taxonomy" id="652676"/>
    <lineage>
        <taxon>unclassified sequences</taxon>
        <taxon>metagenomes</taxon>
        <taxon>ecological metagenomes</taxon>
    </lineage>
</organism>